<dbReference type="OrthoDB" id="2506773at2759"/>
<accession>A0A0L0W423</accession>
<evidence type="ECO:0000313" key="2">
    <source>
        <dbReference type="Proteomes" id="UP000054564"/>
    </source>
</evidence>
<comment type="caution">
    <text evidence="1">The sequence shown here is derived from an EMBL/GenBank/DDBJ whole genome shotgun (WGS) entry which is preliminary data.</text>
</comment>
<protein>
    <submittedName>
        <fullName evidence="1">Uncharacterized protein</fullName>
    </submittedName>
</protein>
<dbReference type="Proteomes" id="UP000054564">
    <property type="component" value="Unassembled WGS sequence"/>
</dbReference>
<dbReference type="PANTHER" id="PTHR33050:SF7">
    <property type="entry name" value="RIBONUCLEASE H"/>
    <property type="match status" value="1"/>
</dbReference>
<dbReference type="AlphaFoldDB" id="A0A0L0W423"/>
<name>A0A0L0W423_9BASI</name>
<gene>
    <name evidence="1" type="ORF">PSTG_00734</name>
</gene>
<proteinExistence type="predicted"/>
<evidence type="ECO:0000313" key="1">
    <source>
        <dbReference type="EMBL" id="KNF06227.1"/>
    </source>
</evidence>
<reference evidence="2" key="1">
    <citation type="submission" date="2014-03" db="EMBL/GenBank/DDBJ databases">
        <title>The Genome Sequence of Puccinia striiformis f. sp. tritici PST-78.</title>
        <authorList>
            <consortium name="The Broad Institute Genome Sequencing Platform"/>
            <person name="Cuomo C."/>
            <person name="Hulbert S."/>
            <person name="Chen X."/>
            <person name="Walker B."/>
            <person name="Young S.K."/>
            <person name="Zeng Q."/>
            <person name="Gargeya S."/>
            <person name="Fitzgerald M."/>
            <person name="Haas B."/>
            <person name="Abouelleil A."/>
            <person name="Alvarado L."/>
            <person name="Arachchi H.M."/>
            <person name="Berlin A.M."/>
            <person name="Chapman S.B."/>
            <person name="Goldberg J."/>
            <person name="Griggs A."/>
            <person name="Gujja S."/>
            <person name="Hansen M."/>
            <person name="Howarth C."/>
            <person name="Imamovic A."/>
            <person name="Larimer J."/>
            <person name="McCowan C."/>
            <person name="Montmayeur A."/>
            <person name="Murphy C."/>
            <person name="Neiman D."/>
            <person name="Pearson M."/>
            <person name="Priest M."/>
            <person name="Roberts A."/>
            <person name="Saif S."/>
            <person name="Shea T."/>
            <person name="Sisk P."/>
            <person name="Sykes S."/>
            <person name="Wortman J."/>
            <person name="Nusbaum C."/>
            <person name="Birren B."/>
        </authorList>
    </citation>
    <scope>NUCLEOTIDE SEQUENCE [LARGE SCALE GENOMIC DNA]</scope>
    <source>
        <strain evidence="2">race PST-78</strain>
    </source>
</reference>
<organism evidence="1 2">
    <name type="scientific">Puccinia striiformis f. sp. tritici PST-78</name>
    <dbReference type="NCBI Taxonomy" id="1165861"/>
    <lineage>
        <taxon>Eukaryota</taxon>
        <taxon>Fungi</taxon>
        <taxon>Dikarya</taxon>
        <taxon>Basidiomycota</taxon>
        <taxon>Pucciniomycotina</taxon>
        <taxon>Pucciniomycetes</taxon>
        <taxon>Pucciniales</taxon>
        <taxon>Pucciniaceae</taxon>
        <taxon>Puccinia</taxon>
    </lineage>
</organism>
<keyword evidence="2" id="KW-1185">Reference proteome</keyword>
<dbReference type="EMBL" id="AJIL01000004">
    <property type="protein sequence ID" value="KNF06227.1"/>
    <property type="molecule type" value="Genomic_DNA"/>
</dbReference>
<sequence length="289" mass="33021">MAEWKKPNAKRSAPADVLDDLWRWHVVLSNFEHTRLIQSSTPVNIKWIGDASTSFGIGVKIGKMWSQLKLTDTCSTLEPRRGIAWLKTVAIRVGLLMLKHTGSIRKGSNVIVWTDNNTTLSVLERRKSRDPQVNNEWKIIQDFLIAEELDLSGKRVRTEDNVADDLSRGIREKVDYDTAKLSAFLKNGTSVRIITTTDAHILRGWSYNTLLGYNCGIKKYLSWKNVTGVQDFTLPMTNSDLEGFCLWAGKKHRMINSHNVNAKTIRKFFKWIQGVARLPWENLPSVARR</sequence>
<dbReference type="PANTHER" id="PTHR33050">
    <property type="entry name" value="REVERSE TRANSCRIPTASE DOMAIN-CONTAINING PROTEIN"/>
    <property type="match status" value="1"/>
</dbReference>
<dbReference type="InterPro" id="IPR052055">
    <property type="entry name" value="Hepadnavirus_pol/RT"/>
</dbReference>